<reference evidence="5 6" key="1">
    <citation type="journal article" date="2016" name="ISME J.">
        <title>Chasing the elusive Euryarchaeota class WSA2: genomes reveal a uniquely fastidious methyl-reducing methanogen.</title>
        <authorList>
            <person name="Nobu M.K."/>
            <person name="Narihiro T."/>
            <person name="Kuroda K."/>
            <person name="Mei R."/>
            <person name="Liu W.T."/>
        </authorList>
    </citation>
    <scope>NUCLEOTIDE SEQUENCE [LARGE SCALE GENOMIC DNA]</scope>
    <source>
        <strain evidence="5">U1lsi0528_Bin089</strain>
    </source>
</reference>
<feature type="domain" description="Rv2993c-like N-terminal" evidence="4">
    <location>
        <begin position="1"/>
        <end position="50"/>
    </location>
</feature>
<dbReference type="EMBL" id="LNGD01000001">
    <property type="protein sequence ID" value="KYC54421.1"/>
    <property type="molecule type" value="Genomic_DNA"/>
</dbReference>
<evidence type="ECO:0000259" key="4">
    <source>
        <dbReference type="Pfam" id="PF10370"/>
    </source>
</evidence>
<keyword evidence="2" id="KW-0479">Metal-binding</keyword>
<dbReference type="Gene3D" id="3.90.850.10">
    <property type="entry name" value="Fumarylacetoacetase-like, C-terminal domain"/>
    <property type="match status" value="1"/>
</dbReference>
<dbReference type="PANTHER" id="PTHR42796:SF4">
    <property type="entry name" value="FUMARYLACETOACETATE HYDROLASE DOMAIN-CONTAINING PROTEIN 2A"/>
    <property type="match status" value="1"/>
</dbReference>
<dbReference type="GO" id="GO:0046872">
    <property type="term" value="F:metal ion binding"/>
    <property type="evidence" value="ECO:0007669"/>
    <property type="project" value="UniProtKB-KW"/>
</dbReference>
<dbReference type="PANTHER" id="PTHR42796">
    <property type="entry name" value="FUMARYLACETOACETATE HYDROLASE DOMAIN-CONTAINING PROTEIN 2A-RELATED"/>
    <property type="match status" value="1"/>
</dbReference>
<evidence type="ECO:0000256" key="1">
    <source>
        <dbReference type="ARBA" id="ARBA00010211"/>
    </source>
</evidence>
<comment type="similarity">
    <text evidence="1">Belongs to the FAH family.</text>
</comment>
<dbReference type="InterPro" id="IPR051121">
    <property type="entry name" value="FAH"/>
</dbReference>
<dbReference type="Proteomes" id="UP000075578">
    <property type="component" value="Unassembled WGS sequence"/>
</dbReference>
<gene>
    <name evidence="5" type="ORF">AMQ74_00026</name>
</gene>
<evidence type="ECO:0000259" key="3">
    <source>
        <dbReference type="Pfam" id="PF01557"/>
    </source>
</evidence>
<evidence type="ECO:0000313" key="6">
    <source>
        <dbReference type="Proteomes" id="UP000075578"/>
    </source>
</evidence>
<dbReference type="FunFam" id="3.90.850.10:FF:000002">
    <property type="entry name" value="2-hydroxyhepta-2,4-diene-1,7-dioate isomerase"/>
    <property type="match status" value="1"/>
</dbReference>
<evidence type="ECO:0008006" key="7">
    <source>
        <dbReference type="Google" id="ProtNLM"/>
    </source>
</evidence>
<comment type="caution">
    <text evidence="5">The sequence shown here is derived from an EMBL/GenBank/DDBJ whole genome shotgun (WGS) entry which is preliminary data.</text>
</comment>
<dbReference type="SUPFAM" id="SSF56529">
    <property type="entry name" value="FAH"/>
    <property type="match status" value="1"/>
</dbReference>
<dbReference type="InterPro" id="IPR036663">
    <property type="entry name" value="Fumarylacetoacetase_C_sf"/>
</dbReference>
<dbReference type="Pfam" id="PF10370">
    <property type="entry name" value="Rv2993c-like_N"/>
    <property type="match status" value="1"/>
</dbReference>
<dbReference type="InterPro" id="IPR018833">
    <property type="entry name" value="Rv2993c-like_N"/>
</dbReference>
<evidence type="ECO:0000256" key="2">
    <source>
        <dbReference type="ARBA" id="ARBA00022723"/>
    </source>
</evidence>
<feature type="domain" description="Fumarylacetoacetase-like C-terminal" evidence="3">
    <location>
        <begin position="55"/>
        <end position="249"/>
    </location>
</feature>
<protein>
    <recommendedName>
        <fullName evidence="7">Fumarylacetoacetase-like C-terminal domain-containing protein</fullName>
    </recommendedName>
</protein>
<organism evidence="5 6">
    <name type="scientific">Candidatus Methanofastidiosum methylothiophilum</name>
    <dbReference type="NCBI Taxonomy" id="1705564"/>
    <lineage>
        <taxon>Archaea</taxon>
        <taxon>Methanobacteriati</taxon>
        <taxon>Methanobacteriota</taxon>
        <taxon>Stenosarchaea group</taxon>
        <taxon>Candidatus Methanofastidiosia</taxon>
        <taxon>Candidatus Methanofastidiosales</taxon>
        <taxon>Candidatus Methanofastidiosaceae</taxon>
        <taxon>Candidatus Methanofastidiosum</taxon>
    </lineage>
</organism>
<accession>A0A150JB17</accession>
<name>A0A150JB17_9EURY</name>
<dbReference type="InterPro" id="IPR011234">
    <property type="entry name" value="Fumarylacetoacetase-like_C"/>
</dbReference>
<dbReference type="Pfam" id="PF01557">
    <property type="entry name" value="FAA_hydrolase"/>
    <property type="match status" value="1"/>
</dbReference>
<sequence>MKLLRYSYNEKIENGILEKDIIKRIKGDYFSSFQITEDEVNLSKVKLLSPTTPSKIVAVGLNYVDHAKELKMEIPKNPIIFIKPASTVIGPEEPIIYPESSTQVDYEVELGVVIGKRAKNVEKDEAEEYILGYTVFNDVTARDLQRKDTQWTRAKSFDTFAPIGPLIETNLDPLDLQISLKLNGELRQNSSTKNMIFNCYELLEFISEIMPLEPGDVIATGTPPGVGPMKRGDVVEAKIEGIGTLRNYVI</sequence>
<dbReference type="AlphaFoldDB" id="A0A150JB17"/>
<dbReference type="GO" id="GO:0016853">
    <property type="term" value="F:isomerase activity"/>
    <property type="evidence" value="ECO:0007669"/>
    <property type="project" value="UniProtKB-ARBA"/>
</dbReference>
<evidence type="ECO:0000313" key="5">
    <source>
        <dbReference type="EMBL" id="KYC54421.1"/>
    </source>
</evidence>
<proteinExistence type="inferred from homology"/>
<dbReference type="GO" id="GO:0019752">
    <property type="term" value="P:carboxylic acid metabolic process"/>
    <property type="evidence" value="ECO:0007669"/>
    <property type="project" value="UniProtKB-ARBA"/>
</dbReference>